<evidence type="ECO:0000313" key="2">
    <source>
        <dbReference type="Proteomes" id="UP001501523"/>
    </source>
</evidence>
<dbReference type="RefSeq" id="WP_343791453.1">
    <property type="nucleotide sequence ID" value="NZ_BAAAEU010000015.1"/>
</dbReference>
<reference evidence="1 2" key="1">
    <citation type="journal article" date="2019" name="Int. J. Syst. Evol. Microbiol.">
        <title>The Global Catalogue of Microorganisms (GCM) 10K type strain sequencing project: providing services to taxonomists for standard genome sequencing and annotation.</title>
        <authorList>
            <consortium name="The Broad Institute Genomics Platform"/>
            <consortium name="The Broad Institute Genome Sequencing Center for Infectious Disease"/>
            <person name="Wu L."/>
            <person name="Ma J."/>
        </authorList>
    </citation>
    <scope>NUCLEOTIDE SEQUENCE [LARGE SCALE GENOMIC DNA]</scope>
    <source>
        <strain evidence="1 2">JCM 15421</strain>
    </source>
</reference>
<protein>
    <recommendedName>
        <fullName evidence="3">Cupin</fullName>
    </recommendedName>
</protein>
<comment type="caution">
    <text evidence="1">The sequence shown here is derived from an EMBL/GenBank/DDBJ whole genome shotgun (WGS) entry which is preliminary data.</text>
</comment>
<dbReference type="InterPro" id="IPR011051">
    <property type="entry name" value="RmlC_Cupin_sf"/>
</dbReference>
<accession>A0ABN1IMW4</accession>
<evidence type="ECO:0008006" key="3">
    <source>
        <dbReference type="Google" id="ProtNLM"/>
    </source>
</evidence>
<dbReference type="Proteomes" id="UP001501523">
    <property type="component" value="Unassembled WGS sequence"/>
</dbReference>
<dbReference type="Gene3D" id="2.60.120.10">
    <property type="entry name" value="Jelly Rolls"/>
    <property type="match status" value="1"/>
</dbReference>
<organism evidence="1 2">
    <name type="scientific">Dokdonella soli</name>
    <dbReference type="NCBI Taxonomy" id="529810"/>
    <lineage>
        <taxon>Bacteria</taxon>
        <taxon>Pseudomonadati</taxon>
        <taxon>Pseudomonadota</taxon>
        <taxon>Gammaproteobacteria</taxon>
        <taxon>Lysobacterales</taxon>
        <taxon>Rhodanobacteraceae</taxon>
        <taxon>Dokdonella</taxon>
    </lineage>
</organism>
<proteinExistence type="predicted"/>
<dbReference type="InterPro" id="IPR014710">
    <property type="entry name" value="RmlC-like_jellyroll"/>
</dbReference>
<dbReference type="EMBL" id="BAAAEU010000015">
    <property type="protein sequence ID" value="GAA0717342.1"/>
    <property type="molecule type" value="Genomic_DNA"/>
</dbReference>
<name>A0ABN1IMW4_9GAMM</name>
<gene>
    <name evidence="1" type="ORF">GCM10009105_24260</name>
</gene>
<dbReference type="SUPFAM" id="SSF51182">
    <property type="entry name" value="RmlC-like cupins"/>
    <property type="match status" value="1"/>
</dbReference>
<keyword evidence="2" id="KW-1185">Reference proteome</keyword>
<evidence type="ECO:0000313" key="1">
    <source>
        <dbReference type="EMBL" id="GAA0717342.1"/>
    </source>
</evidence>
<sequence length="132" mass="14242">MAGTHIAVNPIHLGLGAAATIEPAFTGSMDWYAGYAERHYSDGVEGRLVSTFTFKDSWSMWEMHPNGAEVVLCLAGSMTLHQERPDGSKQSVVLGPGEYAINERGTWHTADIIGEATALFITAGVGTQHRPR</sequence>